<gene>
    <name evidence="2" type="ORF">O181_121089</name>
</gene>
<feature type="compositionally biased region" description="Polar residues" evidence="1">
    <location>
        <begin position="11"/>
        <end position="20"/>
    </location>
</feature>
<keyword evidence="3" id="KW-1185">Reference proteome</keyword>
<dbReference type="AlphaFoldDB" id="A0A9Q3Q111"/>
<comment type="caution">
    <text evidence="2">The sequence shown here is derived from an EMBL/GenBank/DDBJ whole genome shotgun (WGS) entry which is preliminary data.</text>
</comment>
<dbReference type="Proteomes" id="UP000765509">
    <property type="component" value="Unassembled WGS sequence"/>
</dbReference>
<accession>A0A9Q3Q111</accession>
<reference evidence="2" key="1">
    <citation type="submission" date="2021-03" db="EMBL/GenBank/DDBJ databases">
        <title>Draft genome sequence of rust myrtle Austropuccinia psidii MF-1, a brazilian biotype.</title>
        <authorList>
            <person name="Quecine M.C."/>
            <person name="Pachon D.M.R."/>
            <person name="Bonatelli M.L."/>
            <person name="Correr F.H."/>
            <person name="Franceschini L.M."/>
            <person name="Leite T.F."/>
            <person name="Margarido G.R.A."/>
            <person name="Almeida C.A."/>
            <person name="Ferrarezi J.A."/>
            <person name="Labate C.A."/>
        </authorList>
    </citation>
    <scope>NUCLEOTIDE SEQUENCE</scope>
    <source>
        <strain evidence="2">MF-1</strain>
    </source>
</reference>
<feature type="region of interest" description="Disordered" evidence="1">
    <location>
        <begin position="1"/>
        <end position="36"/>
    </location>
</feature>
<dbReference type="EMBL" id="AVOT02109848">
    <property type="protein sequence ID" value="MBW0581374.1"/>
    <property type="molecule type" value="Genomic_DNA"/>
</dbReference>
<organism evidence="2 3">
    <name type="scientific">Austropuccinia psidii MF-1</name>
    <dbReference type="NCBI Taxonomy" id="1389203"/>
    <lineage>
        <taxon>Eukaryota</taxon>
        <taxon>Fungi</taxon>
        <taxon>Dikarya</taxon>
        <taxon>Basidiomycota</taxon>
        <taxon>Pucciniomycotina</taxon>
        <taxon>Pucciniomycetes</taxon>
        <taxon>Pucciniales</taxon>
        <taxon>Sphaerophragmiaceae</taxon>
        <taxon>Austropuccinia</taxon>
    </lineage>
</organism>
<name>A0A9Q3Q111_9BASI</name>
<sequence length="205" mass="23285">MAKRTPGPQIGHNQQWTPFSTHGLWKPPGATRSDQERLSLTSGKIFPSFMDPIPKDPGMAHIWYNIPSCTIIAQQSNGDVFRTQICNFNSSPRIHHPIQNKTFQSFSLSIPDGYQKTICGPQPPGPAGVGLLFHFRIIQGVISRGHQSFNQFLRNQALQYSFDYSIGPYRLYFSNLYGLGPFGPIHIPLWELCHIVQFARWPDLY</sequence>
<protein>
    <submittedName>
        <fullName evidence="2">Uncharacterized protein</fullName>
    </submittedName>
</protein>
<proteinExistence type="predicted"/>
<evidence type="ECO:0000256" key="1">
    <source>
        <dbReference type="SAM" id="MobiDB-lite"/>
    </source>
</evidence>
<evidence type="ECO:0000313" key="2">
    <source>
        <dbReference type="EMBL" id="MBW0581374.1"/>
    </source>
</evidence>
<evidence type="ECO:0000313" key="3">
    <source>
        <dbReference type="Proteomes" id="UP000765509"/>
    </source>
</evidence>